<evidence type="ECO:0000313" key="1">
    <source>
        <dbReference type="EMBL" id="CDW83190.1"/>
    </source>
</evidence>
<organism evidence="1 2">
    <name type="scientific">Stylonychia lemnae</name>
    <name type="common">Ciliate</name>
    <dbReference type="NCBI Taxonomy" id="5949"/>
    <lineage>
        <taxon>Eukaryota</taxon>
        <taxon>Sar</taxon>
        <taxon>Alveolata</taxon>
        <taxon>Ciliophora</taxon>
        <taxon>Intramacronucleata</taxon>
        <taxon>Spirotrichea</taxon>
        <taxon>Stichotrichia</taxon>
        <taxon>Sporadotrichida</taxon>
        <taxon>Oxytrichidae</taxon>
        <taxon>Stylonychinae</taxon>
        <taxon>Stylonychia</taxon>
    </lineage>
</organism>
<evidence type="ECO:0000313" key="2">
    <source>
        <dbReference type="Proteomes" id="UP000039865"/>
    </source>
</evidence>
<dbReference type="InParanoid" id="A0A078ALF4"/>
<name>A0A078ALF4_STYLE</name>
<protein>
    <submittedName>
        <fullName evidence="1">Uncharacterized protein</fullName>
    </submittedName>
</protein>
<dbReference type="AlphaFoldDB" id="A0A078ALF4"/>
<proteinExistence type="predicted"/>
<dbReference type="EMBL" id="CCKQ01011623">
    <property type="protein sequence ID" value="CDW83190.1"/>
    <property type="molecule type" value="Genomic_DNA"/>
</dbReference>
<reference evidence="1 2" key="1">
    <citation type="submission" date="2014-06" db="EMBL/GenBank/DDBJ databases">
        <authorList>
            <person name="Swart Estienne"/>
        </authorList>
    </citation>
    <scope>NUCLEOTIDE SEQUENCE [LARGE SCALE GENOMIC DNA]</scope>
    <source>
        <strain evidence="1 2">130c</strain>
    </source>
</reference>
<dbReference type="Proteomes" id="UP000039865">
    <property type="component" value="Unassembled WGS sequence"/>
</dbReference>
<gene>
    <name evidence="1" type="primary">Contig1038.g1130</name>
    <name evidence="1" type="ORF">STYLEM_12232</name>
</gene>
<keyword evidence="2" id="KW-1185">Reference proteome</keyword>
<accession>A0A078ALF4</accession>
<sequence>MIRRKKQQLLIKQRELSQDANIQQIDQTYLQNIPRIQDENHVSETTGIQSFTQSKIMNNVDWQKSQIPIEQRILYKKKTNYMDIIRNKQVQRQKSKSFAGIGLEVNLVDKYQSNQALILQSTIQQSSQLPSIKNSIQQDKTYQFQNYDNPLPPIGPKQNQILRVNGSTNQSPSNQFSLGQSHYIGAPYRQIRYFSKKEYLMNFSPQQRFSTLQIDDNLRRKALDESIFQKPRISVGQNRFMQPQQNEEKIRQMLEKESMLKVKIKEKLQSSLHKNQKKSLFFENKYQQQQSIIICEDNQFEEEEKSILIEEQTIDNLQPQLDQSSSKLFKEVKLTLKKDFQKQQTNNRYDFIFDESLDEDIEPTNRRELTETPVQLIDQQKNQITIPFKRKLDKNNLTLDLDFNESHVLSKNCRQIISQKYNLRK</sequence>